<dbReference type="Gene3D" id="3.10.450.50">
    <property type="match status" value="1"/>
</dbReference>
<dbReference type="Proteomes" id="UP000218327">
    <property type="component" value="Unassembled WGS sequence"/>
</dbReference>
<dbReference type="InterPro" id="IPR027843">
    <property type="entry name" value="DUF4440"/>
</dbReference>
<dbReference type="InterPro" id="IPR032710">
    <property type="entry name" value="NTF2-like_dom_sf"/>
</dbReference>
<sequence length="120" mass="13757">MSENDHDILLQLNIDYINSVQHSDINRFDEILAEDFRCSNSDGSIVDRAAFLNQTKNPAKFSELNVEDVEIRIIGACGIIHAKTVYKDEEGNEKTGRYTDVWIKQEDNNWLAVCAHVMRN</sequence>
<organism evidence="2 3">
    <name type="scientific">SAR86 cluster bacterium</name>
    <dbReference type="NCBI Taxonomy" id="2030880"/>
    <lineage>
        <taxon>Bacteria</taxon>
        <taxon>Pseudomonadati</taxon>
        <taxon>Pseudomonadota</taxon>
        <taxon>Gammaproteobacteria</taxon>
        <taxon>SAR86 cluster</taxon>
    </lineage>
</organism>
<dbReference type="SUPFAM" id="SSF54427">
    <property type="entry name" value="NTF2-like"/>
    <property type="match status" value="1"/>
</dbReference>
<proteinExistence type="predicted"/>
<evidence type="ECO:0000259" key="1">
    <source>
        <dbReference type="Pfam" id="PF14534"/>
    </source>
</evidence>
<feature type="domain" description="DUF4440" evidence="1">
    <location>
        <begin position="13"/>
        <end position="111"/>
    </location>
</feature>
<evidence type="ECO:0000313" key="3">
    <source>
        <dbReference type="Proteomes" id="UP000218327"/>
    </source>
</evidence>
<dbReference type="EMBL" id="NVVJ01000006">
    <property type="protein sequence ID" value="PCJ27507.1"/>
    <property type="molecule type" value="Genomic_DNA"/>
</dbReference>
<comment type="caution">
    <text evidence="2">The sequence shown here is derived from an EMBL/GenBank/DDBJ whole genome shotgun (WGS) entry which is preliminary data.</text>
</comment>
<dbReference type="Pfam" id="PF14534">
    <property type="entry name" value="DUF4440"/>
    <property type="match status" value="1"/>
</dbReference>
<accession>A0A2A5B7F4</accession>
<evidence type="ECO:0000313" key="2">
    <source>
        <dbReference type="EMBL" id="PCJ27507.1"/>
    </source>
</evidence>
<gene>
    <name evidence="2" type="ORF">COA96_03135</name>
</gene>
<reference evidence="3" key="1">
    <citation type="submission" date="2017-08" db="EMBL/GenBank/DDBJ databases">
        <title>A dynamic microbial community with high functional redundancy inhabits the cold, oxic subseafloor aquifer.</title>
        <authorList>
            <person name="Tully B.J."/>
            <person name="Wheat C.G."/>
            <person name="Glazer B.T."/>
            <person name="Huber J.A."/>
        </authorList>
    </citation>
    <scope>NUCLEOTIDE SEQUENCE [LARGE SCALE GENOMIC DNA]</scope>
</reference>
<name>A0A2A5B7F4_9GAMM</name>
<protein>
    <submittedName>
        <fullName evidence="2">DUF4440 domain-containing protein</fullName>
    </submittedName>
</protein>
<dbReference type="AlphaFoldDB" id="A0A2A5B7F4"/>